<accession>A0A9D2SKY5</accession>
<sequence>MKRKMISLVLCAAMAMSALAGCSSGDSGSSTSSGSDTGSSKYEDFITVDVFDGQANYQGTQSGWFAQLVKEKFNMELNIIAPNVAGGGDTLFQTRSAAGDLGDLILTNADGGRLQNLVTAGLVMDMTDLLADAENVHRYDTAIESTNSLVEEDGIYAIPSEVSSNAPTEAGESLEPTFGPYVRWDAYKAIGYPEIKDLDGLLDVMKQMQEAVPTSDSGKPTYAMSFFKDWDGNMMNNAKQPTCYYGYDELGFVLAKADGSDYQDITDSDSIYMDVLEFFYKANQMGLVDPESTTQNYDTMYSKYQDGQILFSFWPWLGQAAYNTTEHKAEGKGFMLADIDNMQIFSYGCIPNGNAKNCIMIGSKAEDPQRLADFIDWLYSPEGIMASASQTGSTAGPEGLTWEMQDGQPVLTEFGQEALNGNDPTVPDEWGGGSWSDGVSQLNYTAVNKKDINPDNGFTYDYTLWDSVLSQNNSALDLDWQEHMGAQTTMEYLENNNKIIVAPGSGFAAPEEDSQITTLRGQCRTTIVDTSWQMIFASNDEEFQSLQKQMQDTLEGLDYQTVLDYDMDLAHQQNDARVAIVEQYAEESGSDATASSSSAATDSSSAASSSSAAE</sequence>
<name>A0A9D2SKY5_9FIRM</name>
<proteinExistence type="predicted"/>
<reference evidence="3" key="2">
    <citation type="submission" date="2021-04" db="EMBL/GenBank/DDBJ databases">
        <authorList>
            <person name="Gilroy R."/>
        </authorList>
    </citation>
    <scope>NUCLEOTIDE SEQUENCE</scope>
    <source>
        <strain evidence="3">CHK185-5351</strain>
    </source>
</reference>
<evidence type="ECO:0000256" key="2">
    <source>
        <dbReference type="SAM" id="SignalP"/>
    </source>
</evidence>
<dbReference type="PROSITE" id="PS51257">
    <property type="entry name" value="PROKAR_LIPOPROTEIN"/>
    <property type="match status" value="1"/>
</dbReference>
<organism evidence="3 4">
    <name type="scientific">Candidatus Fusicatenibacter intestinigallinarum</name>
    <dbReference type="NCBI Taxonomy" id="2838598"/>
    <lineage>
        <taxon>Bacteria</taxon>
        <taxon>Bacillati</taxon>
        <taxon>Bacillota</taxon>
        <taxon>Clostridia</taxon>
        <taxon>Lachnospirales</taxon>
        <taxon>Lachnospiraceae</taxon>
        <taxon>Fusicatenibacter</taxon>
    </lineage>
</organism>
<feature type="signal peptide" evidence="2">
    <location>
        <begin position="1"/>
        <end position="20"/>
    </location>
</feature>
<reference evidence="3" key="1">
    <citation type="journal article" date="2021" name="PeerJ">
        <title>Extensive microbial diversity within the chicken gut microbiome revealed by metagenomics and culture.</title>
        <authorList>
            <person name="Gilroy R."/>
            <person name="Ravi A."/>
            <person name="Getino M."/>
            <person name="Pursley I."/>
            <person name="Horton D.L."/>
            <person name="Alikhan N.F."/>
            <person name="Baker D."/>
            <person name="Gharbi K."/>
            <person name="Hall N."/>
            <person name="Watson M."/>
            <person name="Adriaenssens E.M."/>
            <person name="Foster-Nyarko E."/>
            <person name="Jarju S."/>
            <person name="Secka A."/>
            <person name="Antonio M."/>
            <person name="Oren A."/>
            <person name="Chaudhuri R.R."/>
            <person name="La Ragione R."/>
            <person name="Hildebrand F."/>
            <person name="Pallen M.J."/>
        </authorList>
    </citation>
    <scope>NUCLEOTIDE SEQUENCE</scope>
    <source>
        <strain evidence="3">CHK185-5351</strain>
    </source>
</reference>
<dbReference type="InterPro" id="IPR050490">
    <property type="entry name" value="Bact_solute-bd_prot1"/>
</dbReference>
<dbReference type="PANTHER" id="PTHR43649">
    <property type="entry name" value="ARABINOSE-BINDING PROTEIN-RELATED"/>
    <property type="match status" value="1"/>
</dbReference>
<protein>
    <submittedName>
        <fullName evidence="3">ABC transporter substrate-binding protein</fullName>
    </submittedName>
</protein>
<evidence type="ECO:0000313" key="4">
    <source>
        <dbReference type="Proteomes" id="UP000823849"/>
    </source>
</evidence>
<dbReference type="SUPFAM" id="SSF53850">
    <property type="entry name" value="Periplasmic binding protein-like II"/>
    <property type="match status" value="1"/>
</dbReference>
<dbReference type="AlphaFoldDB" id="A0A9D2SKY5"/>
<evidence type="ECO:0000313" key="3">
    <source>
        <dbReference type="EMBL" id="HJC14396.1"/>
    </source>
</evidence>
<dbReference type="Proteomes" id="UP000823849">
    <property type="component" value="Unassembled WGS sequence"/>
</dbReference>
<feature type="chain" id="PRO_5039504109" evidence="2">
    <location>
        <begin position="21"/>
        <end position="614"/>
    </location>
</feature>
<keyword evidence="2" id="KW-0732">Signal</keyword>
<gene>
    <name evidence="3" type="ORF">H9705_01030</name>
</gene>
<dbReference type="EMBL" id="DWWU01000006">
    <property type="protein sequence ID" value="HJC14396.1"/>
    <property type="molecule type" value="Genomic_DNA"/>
</dbReference>
<evidence type="ECO:0000256" key="1">
    <source>
        <dbReference type="SAM" id="MobiDB-lite"/>
    </source>
</evidence>
<dbReference type="PANTHER" id="PTHR43649:SF12">
    <property type="entry name" value="DIACETYLCHITOBIOSE BINDING PROTEIN DASA"/>
    <property type="match status" value="1"/>
</dbReference>
<dbReference type="Gene3D" id="3.40.190.10">
    <property type="entry name" value="Periplasmic binding protein-like II"/>
    <property type="match status" value="2"/>
</dbReference>
<feature type="region of interest" description="Disordered" evidence="1">
    <location>
        <begin position="585"/>
        <end position="614"/>
    </location>
</feature>
<comment type="caution">
    <text evidence="3">The sequence shown here is derived from an EMBL/GenBank/DDBJ whole genome shotgun (WGS) entry which is preliminary data.</text>
</comment>
<feature type="compositionally biased region" description="Low complexity" evidence="1">
    <location>
        <begin position="590"/>
        <end position="614"/>
    </location>
</feature>